<reference evidence="3" key="1">
    <citation type="submission" date="2023-03" db="EMBL/GenBank/DDBJ databases">
        <title>Lomoglobus Profundus gen. nov., sp. nov., a novel member of the phylum Verrucomicrobia, isolated from deep-marine sediment of South China Sea.</title>
        <authorList>
            <person name="Ahmad T."/>
            <person name="Ishaq S.E."/>
            <person name="Wang F."/>
        </authorList>
    </citation>
    <scope>NUCLEOTIDE SEQUENCE</scope>
    <source>
        <strain evidence="3">LMO-M01</strain>
    </source>
</reference>
<feature type="transmembrane region" description="Helical" evidence="1">
    <location>
        <begin position="17"/>
        <end position="34"/>
    </location>
</feature>
<accession>A0AAF0CSJ0</accession>
<keyword evidence="1" id="KW-0472">Membrane</keyword>
<dbReference type="AlphaFoldDB" id="A0AAF0CSJ0"/>
<dbReference type="Pfam" id="PF07885">
    <property type="entry name" value="Ion_trans_2"/>
    <property type="match status" value="1"/>
</dbReference>
<feature type="transmembrane region" description="Helical" evidence="1">
    <location>
        <begin position="205"/>
        <end position="224"/>
    </location>
</feature>
<evidence type="ECO:0000313" key="3">
    <source>
        <dbReference type="EMBL" id="WED67241.1"/>
    </source>
</evidence>
<organism evidence="3 4">
    <name type="scientific">Synoicihabitans lomoniglobus</name>
    <dbReference type="NCBI Taxonomy" id="2909285"/>
    <lineage>
        <taxon>Bacteria</taxon>
        <taxon>Pseudomonadati</taxon>
        <taxon>Verrucomicrobiota</taxon>
        <taxon>Opitutia</taxon>
        <taxon>Opitutales</taxon>
        <taxon>Opitutaceae</taxon>
        <taxon>Synoicihabitans</taxon>
    </lineage>
</organism>
<evidence type="ECO:0000259" key="2">
    <source>
        <dbReference type="Pfam" id="PF07885"/>
    </source>
</evidence>
<dbReference type="KEGG" id="slom:PXH66_10290"/>
<keyword evidence="3" id="KW-0407">Ion channel</keyword>
<dbReference type="EMBL" id="CP119075">
    <property type="protein sequence ID" value="WED67241.1"/>
    <property type="molecule type" value="Genomic_DNA"/>
</dbReference>
<keyword evidence="3" id="KW-0406">Ion transport</keyword>
<dbReference type="RefSeq" id="WP_330931504.1">
    <property type="nucleotide sequence ID" value="NZ_CP119075.1"/>
</dbReference>
<feature type="transmembrane region" description="Helical" evidence="1">
    <location>
        <begin position="66"/>
        <end position="88"/>
    </location>
</feature>
<evidence type="ECO:0000313" key="4">
    <source>
        <dbReference type="Proteomes" id="UP001218638"/>
    </source>
</evidence>
<dbReference type="GO" id="GO:0034220">
    <property type="term" value="P:monoatomic ion transmembrane transport"/>
    <property type="evidence" value="ECO:0007669"/>
    <property type="project" value="UniProtKB-KW"/>
</dbReference>
<feature type="transmembrane region" description="Helical" evidence="1">
    <location>
        <begin position="131"/>
        <end position="152"/>
    </location>
</feature>
<gene>
    <name evidence="3" type="ORF">PXH66_10290</name>
</gene>
<feature type="transmembrane region" description="Helical" evidence="1">
    <location>
        <begin position="94"/>
        <end position="119"/>
    </location>
</feature>
<name>A0AAF0CSJ0_9BACT</name>
<sequence>MTTVVNPPTDPRHLGRFFYLLLSICAMLVLLPIADQFPKGVPLLMCGVYATMWFAIHAVSGDRRKLLTAIALGLPVLVLQLLAAFVGGELSRRGFIFTWLAMPLFVAFWFYITLAILRAFVAADVFTRDKLCGAICVFLLIGITWATLYLWLQHVSPGAFFLALPGDPILETITPTQAIYFSYLTMSTMGYGDIIPGNDLVRTAAYAQAVAGVLFLSVFIARVVSLYDRHHESHCTKG</sequence>
<dbReference type="InterPro" id="IPR013099">
    <property type="entry name" value="K_chnl_dom"/>
</dbReference>
<protein>
    <submittedName>
        <fullName evidence="3">Potassium channel family protein</fullName>
    </submittedName>
</protein>
<keyword evidence="1" id="KW-1133">Transmembrane helix</keyword>
<evidence type="ECO:0000256" key="1">
    <source>
        <dbReference type="SAM" id="Phobius"/>
    </source>
</evidence>
<dbReference type="SUPFAM" id="SSF81324">
    <property type="entry name" value="Voltage-gated potassium channels"/>
    <property type="match status" value="1"/>
</dbReference>
<proteinExistence type="predicted"/>
<feature type="domain" description="Potassium channel" evidence="2">
    <location>
        <begin position="145"/>
        <end position="226"/>
    </location>
</feature>
<keyword evidence="1" id="KW-0812">Transmembrane</keyword>
<feature type="transmembrane region" description="Helical" evidence="1">
    <location>
        <begin position="40"/>
        <end position="59"/>
    </location>
</feature>
<dbReference type="Proteomes" id="UP001218638">
    <property type="component" value="Chromosome"/>
</dbReference>
<keyword evidence="4" id="KW-1185">Reference proteome</keyword>
<dbReference type="Gene3D" id="1.10.287.70">
    <property type="match status" value="1"/>
</dbReference>
<keyword evidence="3" id="KW-0813">Transport</keyword>